<dbReference type="Pfam" id="PF00196">
    <property type="entry name" value="GerE"/>
    <property type="match status" value="1"/>
</dbReference>
<evidence type="ECO:0000256" key="2">
    <source>
        <dbReference type="ARBA" id="ARBA00023125"/>
    </source>
</evidence>
<dbReference type="EMBL" id="BCSX01000050">
    <property type="protein sequence ID" value="GAS91547.1"/>
    <property type="molecule type" value="Genomic_DNA"/>
</dbReference>
<dbReference type="GO" id="GO:0006355">
    <property type="term" value="P:regulation of DNA-templated transcription"/>
    <property type="evidence" value="ECO:0007669"/>
    <property type="project" value="InterPro"/>
</dbReference>
<keyword evidence="3" id="KW-0804">Transcription</keyword>
<dbReference type="CDD" id="cd06170">
    <property type="entry name" value="LuxR_C_like"/>
    <property type="match status" value="1"/>
</dbReference>
<dbReference type="AlphaFoldDB" id="A0A117I7D8"/>
<accession>A0A117I7D8</accession>
<comment type="caution">
    <text evidence="5">The sequence shown here is derived from an EMBL/GenBank/DDBJ whole genome shotgun (WGS) entry which is preliminary data.</text>
</comment>
<dbReference type="RefSeq" id="WP_062831406.1">
    <property type="nucleotide sequence ID" value="NZ_BCSX01000050.1"/>
</dbReference>
<proteinExistence type="predicted"/>
<keyword evidence="2 5" id="KW-0238">DNA-binding</keyword>
<evidence type="ECO:0000313" key="6">
    <source>
        <dbReference type="Proteomes" id="UP000069620"/>
    </source>
</evidence>
<dbReference type="InterPro" id="IPR027417">
    <property type="entry name" value="P-loop_NTPase"/>
</dbReference>
<evidence type="ECO:0000259" key="4">
    <source>
        <dbReference type="PROSITE" id="PS50043"/>
    </source>
</evidence>
<reference evidence="6" key="2">
    <citation type="submission" date="2016-02" db="EMBL/GenBank/DDBJ databases">
        <title>Draft genome sequence of five rapidly growing Mycobacterium species.</title>
        <authorList>
            <person name="Katahira K."/>
            <person name="Gotou Y."/>
            <person name="Iida K."/>
            <person name="Ogura Y."/>
            <person name="Hayashi T."/>
        </authorList>
    </citation>
    <scope>NUCLEOTIDE SEQUENCE [LARGE SCALE GENOMIC DNA]</scope>
    <source>
        <strain evidence="6">JCM15654</strain>
    </source>
</reference>
<organism evidence="5 6">
    <name type="scientific">Mycolicibacterium brisbanense</name>
    <dbReference type="NCBI Taxonomy" id="146020"/>
    <lineage>
        <taxon>Bacteria</taxon>
        <taxon>Bacillati</taxon>
        <taxon>Actinomycetota</taxon>
        <taxon>Actinomycetes</taxon>
        <taxon>Mycobacteriales</taxon>
        <taxon>Mycobacteriaceae</taxon>
        <taxon>Mycolicibacterium</taxon>
    </lineage>
</organism>
<dbReference type="Gene3D" id="1.10.10.10">
    <property type="entry name" value="Winged helix-like DNA-binding domain superfamily/Winged helix DNA-binding domain"/>
    <property type="match status" value="1"/>
</dbReference>
<dbReference type="InterPro" id="IPR016032">
    <property type="entry name" value="Sig_transdc_resp-reg_C-effctor"/>
</dbReference>
<dbReference type="InterPro" id="IPR036388">
    <property type="entry name" value="WH-like_DNA-bd_sf"/>
</dbReference>
<reference evidence="6" key="1">
    <citation type="journal article" date="2016" name="Genome Announc.">
        <title>Draft Genome Sequences of Five Rapidly Growing Mycobacterium Species, M. thermoresistibile, M. fortuitum subsp. acetamidolyticum, M. canariasense, M. brisbanense, and M. novocastrense.</title>
        <authorList>
            <person name="Katahira K."/>
            <person name="Ogura Y."/>
            <person name="Gotoh Y."/>
            <person name="Hayashi T."/>
        </authorList>
    </citation>
    <scope>NUCLEOTIDE SEQUENCE [LARGE SCALE GENOMIC DNA]</scope>
    <source>
        <strain evidence="6">JCM15654</strain>
    </source>
</reference>
<sequence>MTLTGRNDELGTIRRVLHGSKHCGVMIVGPAGVGKTALARQVLSQAATTGDRTSWFVGTESARSLPLGAFTGAISQDMCDPLPSVRRLIDSFVAQQHQRRSMIGVDDAHLLDELSAHVLHQLAQARGVRLVVTARAGGAAPDAVTALWKDGLLARLDLEPLSGEATRAFIEQTLGGPVDSRSARRFWKLTGGNALYLQQVLKDQIDGRRLRRVAGVWMWDGDLAVSQSITDMVGSNLDRLPAGPAMVVDLLSQCEPLDVDVLCDLVGREELEAAENLRVVTVERDGSRLQVRLAHPLYGELRRASAGEMHLSGLRGRLVERLSSHPDDDLSATVRRALLMLGSDLKPDPQLYLDAARAAMTLLDPHSADRFAAAADECGAYEAAPMRAMALLLLGQGAQAETVLAQISSDGRPDAHHWATLRAANLTFMLGRPRDAAVILEKLAAGPESEADRAARLAIQAGVDAVLGHCEAAREKSRAAIASGLLPDYHAMIAAVALTMALGALGEVGDLTAVATEAIDRAINSFESSQMRFWYGGVYARACRLTGRIDECVRNAKQLADSARDLPGLAQANLAFLLGHAELVRGAIPDAVGLLHEALAGVETHGGSTGLRPASCFGLAEAHGKLGQAEEAAQALAQARQWVPDDYVYMQTNLSLATGWALAAGGSLTEAIGAVRAAAAEARERRQPTHELACLQAATQWGDTSGAARAAELAAELRLPLADAVARHAAALAANDGPGLLDASTRYQAIGDRVTAADAAAQAAVAFSGSGQGKRGLYAAAVARQLATDCGGICTPALRHPAGQPLTQRQREIVEFVVAGLSNREIAKRLVMSVRSVEGHLYRACQRVGASSREELAAIVRGGFRA</sequence>
<dbReference type="GO" id="GO:0003677">
    <property type="term" value="F:DNA binding"/>
    <property type="evidence" value="ECO:0007669"/>
    <property type="project" value="UniProtKB-KW"/>
</dbReference>
<dbReference type="PROSITE" id="PS50043">
    <property type="entry name" value="HTH_LUXR_2"/>
    <property type="match status" value="1"/>
</dbReference>
<dbReference type="SUPFAM" id="SSF52540">
    <property type="entry name" value="P-loop containing nucleoside triphosphate hydrolases"/>
    <property type="match status" value="1"/>
</dbReference>
<dbReference type="InterPro" id="IPR000792">
    <property type="entry name" value="Tscrpt_reg_LuxR_C"/>
</dbReference>
<dbReference type="PRINTS" id="PR00038">
    <property type="entry name" value="HTHLUXR"/>
</dbReference>
<dbReference type="PANTHER" id="PTHR44688">
    <property type="entry name" value="DNA-BINDING TRANSCRIPTIONAL ACTIVATOR DEVR_DOSR"/>
    <property type="match status" value="1"/>
</dbReference>
<dbReference type="Proteomes" id="UP000069620">
    <property type="component" value="Unassembled WGS sequence"/>
</dbReference>
<evidence type="ECO:0000256" key="3">
    <source>
        <dbReference type="ARBA" id="ARBA00023163"/>
    </source>
</evidence>
<dbReference type="PANTHER" id="PTHR44688:SF16">
    <property type="entry name" value="DNA-BINDING TRANSCRIPTIONAL ACTIVATOR DEVR_DOSR"/>
    <property type="match status" value="1"/>
</dbReference>
<evidence type="ECO:0000256" key="1">
    <source>
        <dbReference type="ARBA" id="ARBA00023015"/>
    </source>
</evidence>
<dbReference type="InterPro" id="IPR041664">
    <property type="entry name" value="AAA_16"/>
</dbReference>
<feature type="domain" description="HTH luxR-type" evidence="4">
    <location>
        <begin position="799"/>
        <end position="864"/>
    </location>
</feature>
<name>A0A117I7D8_9MYCO</name>
<dbReference type="PROSITE" id="PS00622">
    <property type="entry name" value="HTH_LUXR_1"/>
    <property type="match status" value="1"/>
</dbReference>
<dbReference type="SUPFAM" id="SSF48452">
    <property type="entry name" value="TPR-like"/>
    <property type="match status" value="1"/>
</dbReference>
<dbReference type="Gene3D" id="1.25.40.10">
    <property type="entry name" value="Tetratricopeptide repeat domain"/>
    <property type="match status" value="1"/>
</dbReference>
<evidence type="ECO:0000313" key="5">
    <source>
        <dbReference type="EMBL" id="GAS91547.1"/>
    </source>
</evidence>
<keyword evidence="1" id="KW-0805">Transcription regulation</keyword>
<keyword evidence="6" id="KW-1185">Reference proteome</keyword>
<gene>
    <name evidence="5" type="ORF">RMCB_5643</name>
</gene>
<dbReference type="InterPro" id="IPR011990">
    <property type="entry name" value="TPR-like_helical_dom_sf"/>
</dbReference>
<dbReference type="STRING" id="146020.RMCB_5643"/>
<dbReference type="SMART" id="SM00421">
    <property type="entry name" value="HTH_LUXR"/>
    <property type="match status" value="1"/>
</dbReference>
<dbReference type="SUPFAM" id="SSF46894">
    <property type="entry name" value="C-terminal effector domain of the bipartite response regulators"/>
    <property type="match status" value="1"/>
</dbReference>
<dbReference type="Gene3D" id="3.40.50.300">
    <property type="entry name" value="P-loop containing nucleotide triphosphate hydrolases"/>
    <property type="match status" value="1"/>
</dbReference>
<protein>
    <submittedName>
        <fullName evidence="5">Response regulator containing a CheY-like receiver domain and an HTH DNA-binding domain</fullName>
    </submittedName>
</protein>
<dbReference type="Pfam" id="PF13191">
    <property type="entry name" value="AAA_16"/>
    <property type="match status" value="1"/>
</dbReference>